<dbReference type="PANTHER" id="PTHR19328">
    <property type="entry name" value="HEDGEHOG-INTERACTING PROTEIN"/>
    <property type="match status" value="1"/>
</dbReference>
<comment type="caution">
    <text evidence="2">The sequence shown here is derived from an EMBL/GenBank/DDBJ whole genome shotgun (WGS) entry which is preliminary data.</text>
</comment>
<dbReference type="Pfam" id="PF07995">
    <property type="entry name" value="GSDH"/>
    <property type="match status" value="1"/>
</dbReference>
<name>A0ABU2JNA8_9ACTN</name>
<evidence type="ECO:0000259" key="1">
    <source>
        <dbReference type="Pfam" id="PF07995"/>
    </source>
</evidence>
<organism evidence="2 3">
    <name type="scientific">Streptomyces chisholmiae</name>
    <dbReference type="NCBI Taxonomy" id="3075540"/>
    <lineage>
        <taxon>Bacteria</taxon>
        <taxon>Bacillati</taxon>
        <taxon>Actinomycetota</taxon>
        <taxon>Actinomycetes</taxon>
        <taxon>Kitasatosporales</taxon>
        <taxon>Streptomycetaceae</taxon>
        <taxon>Streptomyces</taxon>
    </lineage>
</organism>
<dbReference type="EMBL" id="JAVREO010000004">
    <property type="protein sequence ID" value="MDT0266477.1"/>
    <property type="molecule type" value="Genomic_DNA"/>
</dbReference>
<dbReference type="RefSeq" id="WP_311666494.1">
    <property type="nucleotide sequence ID" value="NZ_JAVREO010000004.1"/>
</dbReference>
<feature type="domain" description="Glucose/Sorbosone dehydrogenase" evidence="1">
    <location>
        <begin position="72"/>
        <end position="405"/>
    </location>
</feature>
<reference evidence="3" key="1">
    <citation type="submission" date="2023-07" db="EMBL/GenBank/DDBJ databases">
        <title>30 novel species of actinomycetes from the DSMZ collection.</title>
        <authorList>
            <person name="Nouioui I."/>
        </authorList>
    </citation>
    <scope>NUCLEOTIDE SEQUENCE [LARGE SCALE GENOMIC DNA]</scope>
    <source>
        <strain evidence="3">DSM 44915</strain>
    </source>
</reference>
<proteinExistence type="predicted"/>
<evidence type="ECO:0000313" key="2">
    <source>
        <dbReference type="EMBL" id="MDT0266477.1"/>
    </source>
</evidence>
<sequence>MPRRHPRGADPTPPTRRRTGRLLAAAVLAAAVPLGGLAWSAGAAEEETARPAAVPLEQLTLATEQVATGLARPTAITAPDDGSDRLFITEKRGTIRVHDPATGLADEPLADLTDVVTGAGNERGLLGIEAAPDFATSQLLYVAYTALPDGDVTLARYDLAAGDLEVLLSEPHPQTNHNGGQLAFGPDGYLYWGLGDGGGAGDPDGNGQRLDTLAGSVLRLDVSQSCGELAYCVPADNPFVDEAGARGEIWAYGLRNPWRFSFDQADGSLWIGDVGQGAWEEVNHLAADGGGANLGWACREGLAEFDPGQCREGATLTDPVFTYATSTEGCAVIGGHVYRGAEFADLAAGTYVATDYCSSSAWALRADGSGDYQSAVIGEFPTQVTAFGETVDGELYVVNDLPGQLHRVTFAAAGAG</sequence>
<gene>
    <name evidence="2" type="ORF">RM844_09220</name>
</gene>
<evidence type="ECO:0000313" key="3">
    <source>
        <dbReference type="Proteomes" id="UP001183410"/>
    </source>
</evidence>
<dbReference type="InterPro" id="IPR011041">
    <property type="entry name" value="Quinoprot_gluc/sorb_DH_b-prop"/>
</dbReference>
<dbReference type="PANTHER" id="PTHR19328:SF75">
    <property type="entry name" value="ALDOSE SUGAR DEHYDROGENASE YLII"/>
    <property type="match status" value="1"/>
</dbReference>
<keyword evidence="3" id="KW-1185">Reference proteome</keyword>
<protein>
    <submittedName>
        <fullName evidence="2">PQQ-dependent sugar dehydrogenase</fullName>
    </submittedName>
</protein>
<dbReference type="SUPFAM" id="SSF50952">
    <property type="entry name" value="Soluble quinoprotein glucose dehydrogenase"/>
    <property type="match status" value="1"/>
</dbReference>
<dbReference type="InterPro" id="IPR012938">
    <property type="entry name" value="Glc/Sorbosone_DH"/>
</dbReference>
<dbReference type="Gene3D" id="2.120.10.30">
    <property type="entry name" value="TolB, C-terminal domain"/>
    <property type="match status" value="1"/>
</dbReference>
<dbReference type="Proteomes" id="UP001183410">
    <property type="component" value="Unassembled WGS sequence"/>
</dbReference>
<dbReference type="InterPro" id="IPR011042">
    <property type="entry name" value="6-blade_b-propeller_TolB-like"/>
</dbReference>
<accession>A0ABU2JNA8</accession>